<comment type="caution">
    <text evidence="3">The sequence shown here is derived from an EMBL/GenBank/DDBJ whole genome shotgun (WGS) entry which is preliminary data.</text>
</comment>
<evidence type="ECO:0000313" key="4">
    <source>
        <dbReference type="Proteomes" id="UP000591131"/>
    </source>
</evidence>
<feature type="compositionally biased region" description="Polar residues" evidence="1">
    <location>
        <begin position="156"/>
        <end position="180"/>
    </location>
</feature>
<dbReference type="PROSITE" id="PS51257">
    <property type="entry name" value="PROKAR_LIPOPROTEIN"/>
    <property type="match status" value="1"/>
</dbReference>
<dbReference type="Proteomes" id="UP000591131">
    <property type="component" value="Unassembled WGS sequence"/>
</dbReference>
<protein>
    <submittedName>
        <fullName evidence="3">Uncharacterized protein</fullName>
    </submittedName>
</protein>
<reference evidence="3 4" key="1">
    <citation type="submission" date="2020-04" db="EMBL/GenBank/DDBJ databases">
        <title>Perkinsus chesapeaki whole genome sequence.</title>
        <authorList>
            <person name="Bogema D.R."/>
        </authorList>
    </citation>
    <scope>NUCLEOTIDE SEQUENCE [LARGE SCALE GENOMIC DNA]</scope>
    <source>
        <strain evidence="3">ATCC PRA-425</strain>
    </source>
</reference>
<evidence type="ECO:0000256" key="1">
    <source>
        <dbReference type="SAM" id="MobiDB-lite"/>
    </source>
</evidence>
<dbReference type="EMBL" id="JAAPAO010000426">
    <property type="protein sequence ID" value="KAF4660121.1"/>
    <property type="molecule type" value="Genomic_DNA"/>
</dbReference>
<proteinExistence type="predicted"/>
<dbReference type="AlphaFoldDB" id="A0A7J6LMI5"/>
<keyword evidence="4" id="KW-1185">Reference proteome</keyword>
<feature type="region of interest" description="Disordered" evidence="1">
    <location>
        <begin position="149"/>
        <end position="180"/>
    </location>
</feature>
<organism evidence="3 4">
    <name type="scientific">Perkinsus chesapeaki</name>
    <name type="common">Clam parasite</name>
    <name type="synonym">Perkinsus andrewsi</name>
    <dbReference type="NCBI Taxonomy" id="330153"/>
    <lineage>
        <taxon>Eukaryota</taxon>
        <taxon>Sar</taxon>
        <taxon>Alveolata</taxon>
        <taxon>Perkinsozoa</taxon>
        <taxon>Perkinsea</taxon>
        <taxon>Perkinsida</taxon>
        <taxon>Perkinsidae</taxon>
        <taxon>Perkinsus</taxon>
    </lineage>
</organism>
<feature type="non-terminal residue" evidence="3">
    <location>
        <position position="180"/>
    </location>
</feature>
<feature type="chain" id="PRO_5029499481" evidence="2">
    <location>
        <begin position="20"/>
        <end position="180"/>
    </location>
</feature>
<name>A0A7J6LMI5_PERCH</name>
<accession>A0A7J6LMI5</accession>
<keyword evidence="2" id="KW-0732">Signal</keyword>
<feature type="signal peptide" evidence="2">
    <location>
        <begin position="1"/>
        <end position="19"/>
    </location>
</feature>
<gene>
    <name evidence="3" type="ORF">FOL47_007294</name>
</gene>
<sequence length="180" mass="18810">MLNLRSIFASSSIIGVACGVLSFANPLPISFCRSNCSSIHPWSYCKFWQDEPTCLGTNATCSCNVAIPENLDLPAACDAGCDKIRSGSYCKFWQGPSVCSATDVPCTCKTSPDNSSSPYLTTTTVPGTTTNANFTSADNYTTASYNSATTSAPTTMGTNETAVLTTASPILSTSTPTNTT</sequence>
<evidence type="ECO:0000313" key="3">
    <source>
        <dbReference type="EMBL" id="KAF4660121.1"/>
    </source>
</evidence>
<evidence type="ECO:0000256" key="2">
    <source>
        <dbReference type="SAM" id="SignalP"/>
    </source>
</evidence>